<accession>A0A4Z1NQK4</accession>
<dbReference type="PROSITE" id="PS50102">
    <property type="entry name" value="RRM"/>
    <property type="match status" value="2"/>
</dbReference>
<feature type="compositionally biased region" description="Basic and acidic residues" evidence="3">
    <location>
        <begin position="287"/>
        <end position="302"/>
    </location>
</feature>
<feature type="region of interest" description="Disordered" evidence="3">
    <location>
        <begin position="492"/>
        <end position="539"/>
    </location>
</feature>
<feature type="compositionally biased region" description="Basic and acidic residues" evidence="3">
    <location>
        <begin position="496"/>
        <end position="531"/>
    </location>
</feature>
<organism evidence="5 6">
    <name type="scientific">Venturia nashicola</name>
    <dbReference type="NCBI Taxonomy" id="86259"/>
    <lineage>
        <taxon>Eukaryota</taxon>
        <taxon>Fungi</taxon>
        <taxon>Dikarya</taxon>
        <taxon>Ascomycota</taxon>
        <taxon>Pezizomycotina</taxon>
        <taxon>Dothideomycetes</taxon>
        <taxon>Pleosporomycetidae</taxon>
        <taxon>Venturiales</taxon>
        <taxon>Venturiaceae</taxon>
        <taxon>Venturia</taxon>
    </lineage>
</organism>
<dbReference type="Proteomes" id="UP000298493">
    <property type="component" value="Unassembled WGS sequence"/>
</dbReference>
<comment type="caution">
    <text evidence="5">The sequence shown here is derived from an EMBL/GenBank/DDBJ whole genome shotgun (WGS) entry which is preliminary data.</text>
</comment>
<feature type="region of interest" description="Disordered" evidence="3">
    <location>
        <begin position="386"/>
        <end position="405"/>
    </location>
</feature>
<gene>
    <name evidence="5" type="ORF">E6O75_ATG11669</name>
</gene>
<reference evidence="5 6" key="1">
    <citation type="submission" date="2019-04" db="EMBL/GenBank/DDBJ databases">
        <title>High contiguity whole genome sequence and gene annotation resource for two Venturia nashicola isolates.</title>
        <authorList>
            <person name="Prokchorchik M."/>
            <person name="Won K."/>
            <person name="Lee Y."/>
            <person name="Choi E.D."/>
            <person name="Segonzac C."/>
            <person name="Sohn K.H."/>
        </authorList>
    </citation>
    <scope>NUCLEOTIDE SEQUENCE [LARGE SCALE GENOMIC DNA]</scope>
    <source>
        <strain evidence="5 6">PRI2</strain>
    </source>
</reference>
<dbReference type="PANTHER" id="PTHR23236">
    <property type="entry name" value="EUKARYOTIC TRANSLATION INITIATION FACTOR 4B/4H"/>
    <property type="match status" value="1"/>
</dbReference>
<dbReference type="InterPro" id="IPR000504">
    <property type="entry name" value="RRM_dom"/>
</dbReference>
<evidence type="ECO:0000313" key="5">
    <source>
        <dbReference type="EMBL" id="TID16551.1"/>
    </source>
</evidence>
<feature type="region of interest" description="Disordered" evidence="3">
    <location>
        <begin position="1"/>
        <end position="144"/>
    </location>
</feature>
<dbReference type="InterPro" id="IPR035979">
    <property type="entry name" value="RBD_domain_sf"/>
</dbReference>
<dbReference type="InterPro" id="IPR012677">
    <property type="entry name" value="Nucleotide-bd_a/b_plait_sf"/>
</dbReference>
<protein>
    <recommendedName>
        <fullName evidence="4">RRM domain-containing protein</fullName>
    </recommendedName>
</protein>
<sequence>MASAKLSAEIKEKKKKSKKSKLSTSEAFVTSAQPETEESVAVPDAEKKKKSKKSKSVDENVSEATSEAVLEEEASPEPKEKKSKREKKEKKDKQDRKSKSSNLPSEELATLAALSDEDEAKPSKKRKRPEPTENEIEIDVALPEPLSKKAARKAKKAKTIDTSNTTAAGSDEVAELAVPNSGPKEKKERRTAWGIWIGNLPWSASKTDVREFLCKHAKLDTHEITRVHMPVPSNAPVRNGVKPKNKGFAYLDFDSAEALEAAIKVSETQFNNDQRKVLIKKSSSFEGRPEPKTEEEAKKDDNGLSTLTTDKMNTQKPPSKRVFVGNLGFDTTKDDLQNHFGQCGEIADIFMATFEDSGKSKGFAWVTFTNEEAGIAAVRGWIIKGKGQDSDSESEAEEQAPAKDDAVIAELQAEGYKDVDNQETASILKQRLEKSKKKKRKAHKWYVNKLSGRALRCEFAEDAGVRYKKRYGKDAQKKDGGDVVMGEAGADAVDAGDAKEGWKKSDKKVDKASTPHERRKEARRAAARKEFGAPVAASA</sequence>
<evidence type="ECO:0000313" key="6">
    <source>
        <dbReference type="Proteomes" id="UP000298493"/>
    </source>
</evidence>
<feature type="domain" description="RRM" evidence="4">
    <location>
        <begin position="320"/>
        <end position="388"/>
    </location>
</feature>
<dbReference type="SUPFAM" id="SSF54928">
    <property type="entry name" value="RNA-binding domain, RBD"/>
    <property type="match status" value="1"/>
</dbReference>
<keyword evidence="6" id="KW-1185">Reference proteome</keyword>
<dbReference type="AlphaFoldDB" id="A0A4Z1NQK4"/>
<dbReference type="GO" id="GO:0003723">
    <property type="term" value="F:RNA binding"/>
    <property type="evidence" value="ECO:0007669"/>
    <property type="project" value="UniProtKB-UniRule"/>
</dbReference>
<evidence type="ECO:0000259" key="4">
    <source>
        <dbReference type="PROSITE" id="PS50102"/>
    </source>
</evidence>
<dbReference type="Gene3D" id="3.30.70.330">
    <property type="match status" value="2"/>
</dbReference>
<feature type="compositionally biased region" description="Basic and acidic residues" evidence="3">
    <location>
        <begin position="89"/>
        <end position="98"/>
    </location>
</feature>
<keyword evidence="1 2" id="KW-0694">RNA-binding</keyword>
<dbReference type="GO" id="GO:0005730">
    <property type="term" value="C:nucleolus"/>
    <property type="evidence" value="ECO:0007669"/>
    <property type="project" value="TreeGrafter"/>
</dbReference>
<dbReference type="PANTHER" id="PTHR23236:SF95">
    <property type="entry name" value="NUCLEOLAR PROTEIN 13"/>
    <property type="match status" value="1"/>
</dbReference>
<name>A0A4Z1NQK4_9PEZI</name>
<feature type="compositionally biased region" description="Polar residues" evidence="3">
    <location>
        <begin position="303"/>
        <end position="317"/>
    </location>
</feature>
<dbReference type="Pfam" id="PF00076">
    <property type="entry name" value="RRM_1"/>
    <property type="match status" value="1"/>
</dbReference>
<feature type="region of interest" description="Disordered" evidence="3">
    <location>
        <begin position="281"/>
        <end position="322"/>
    </location>
</feature>
<evidence type="ECO:0000256" key="1">
    <source>
        <dbReference type="ARBA" id="ARBA00022884"/>
    </source>
</evidence>
<dbReference type="STRING" id="86259.A0A4Z1NQK4"/>
<feature type="domain" description="RRM" evidence="4">
    <location>
        <begin position="193"/>
        <end position="284"/>
    </location>
</feature>
<dbReference type="EMBL" id="SNSC02000018">
    <property type="protein sequence ID" value="TID16551.1"/>
    <property type="molecule type" value="Genomic_DNA"/>
</dbReference>
<proteinExistence type="predicted"/>
<dbReference type="SMART" id="SM00360">
    <property type="entry name" value="RRM"/>
    <property type="match status" value="2"/>
</dbReference>
<evidence type="ECO:0000256" key="2">
    <source>
        <dbReference type="PROSITE-ProRule" id="PRU00176"/>
    </source>
</evidence>
<evidence type="ECO:0000256" key="3">
    <source>
        <dbReference type="SAM" id="MobiDB-lite"/>
    </source>
</evidence>